<keyword evidence="2" id="KW-1133">Transmembrane helix</keyword>
<name>A0AAD8XQ42_GLOAC</name>
<dbReference type="EMBL" id="JAHMHS010000003">
    <property type="protein sequence ID" value="KAK1731367.1"/>
    <property type="molecule type" value="Genomic_DNA"/>
</dbReference>
<evidence type="ECO:0000256" key="3">
    <source>
        <dbReference type="SAM" id="SignalP"/>
    </source>
</evidence>
<organism evidence="4 5">
    <name type="scientific">Glomerella acutata</name>
    <name type="common">Colletotrichum acutatum</name>
    <dbReference type="NCBI Taxonomy" id="27357"/>
    <lineage>
        <taxon>Eukaryota</taxon>
        <taxon>Fungi</taxon>
        <taxon>Dikarya</taxon>
        <taxon>Ascomycota</taxon>
        <taxon>Pezizomycotina</taxon>
        <taxon>Sordariomycetes</taxon>
        <taxon>Hypocreomycetidae</taxon>
        <taxon>Glomerellales</taxon>
        <taxon>Glomerellaceae</taxon>
        <taxon>Colletotrichum</taxon>
        <taxon>Colletotrichum acutatum species complex</taxon>
    </lineage>
</organism>
<evidence type="ECO:0000256" key="1">
    <source>
        <dbReference type="SAM" id="MobiDB-lite"/>
    </source>
</evidence>
<comment type="caution">
    <text evidence="4">The sequence shown here is derived from an EMBL/GenBank/DDBJ whole genome shotgun (WGS) entry which is preliminary data.</text>
</comment>
<proteinExistence type="predicted"/>
<dbReference type="RefSeq" id="XP_060371422.1">
    <property type="nucleotide sequence ID" value="XM_060515667.1"/>
</dbReference>
<feature type="transmembrane region" description="Helical" evidence="2">
    <location>
        <begin position="223"/>
        <end position="246"/>
    </location>
</feature>
<reference evidence="4" key="1">
    <citation type="submission" date="2021-12" db="EMBL/GenBank/DDBJ databases">
        <title>Comparative genomics, transcriptomics and evolutionary studies reveal genomic signatures of adaptation to plant cell wall in hemibiotrophic fungi.</title>
        <authorList>
            <consortium name="DOE Joint Genome Institute"/>
            <person name="Baroncelli R."/>
            <person name="Diaz J.F."/>
            <person name="Benocci T."/>
            <person name="Peng M."/>
            <person name="Battaglia E."/>
            <person name="Haridas S."/>
            <person name="Andreopoulos W."/>
            <person name="Labutti K."/>
            <person name="Pangilinan J."/>
            <person name="Floch G.L."/>
            <person name="Makela M.R."/>
            <person name="Henrissat B."/>
            <person name="Grigoriev I.V."/>
            <person name="Crouch J.A."/>
            <person name="De Vries R.P."/>
            <person name="Sukno S.A."/>
            <person name="Thon M.R."/>
        </authorList>
    </citation>
    <scope>NUCLEOTIDE SEQUENCE</scope>
    <source>
        <strain evidence="4">CBS 112980</strain>
    </source>
</reference>
<keyword evidence="3" id="KW-0732">Signal</keyword>
<keyword evidence="2" id="KW-0472">Membrane</keyword>
<keyword evidence="5" id="KW-1185">Reference proteome</keyword>
<evidence type="ECO:0008006" key="6">
    <source>
        <dbReference type="Google" id="ProtNLM"/>
    </source>
</evidence>
<gene>
    <name evidence="4" type="ORF">BDZ83DRAFT_787467</name>
</gene>
<protein>
    <recommendedName>
        <fullName evidence="6">Transmembrane protein</fullName>
    </recommendedName>
</protein>
<keyword evidence="2" id="KW-0812">Transmembrane</keyword>
<evidence type="ECO:0000313" key="4">
    <source>
        <dbReference type="EMBL" id="KAK1731367.1"/>
    </source>
</evidence>
<dbReference type="AlphaFoldDB" id="A0AAD8XQ42"/>
<dbReference type="Proteomes" id="UP001244207">
    <property type="component" value="Unassembled WGS sequence"/>
</dbReference>
<dbReference type="GeneID" id="85399565"/>
<feature type="signal peptide" evidence="3">
    <location>
        <begin position="1"/>
        <end position="20"/>
    </location>
</feature>
<feature type="region of interest" description="Disordered" evidence="1">
    <location>
        <begin position="307"/>
        <end position="331"/>
    </location>
</feature>
<sequence>MSALFLVAIAAAIWLRLAFAEPQFLNRNPIPRPTLAPNYGKYEAAPTTTVGPGNNLDLRVEKLAPRALRINTCGIVTLPWTTFPLACEYPQPCQTDNGFMKCDNIVGRTCYDGSATECRTFVDLNTRCCTRSDDKWLPTCVTYYKEIDTDSWVSLLDCQWKVHSGRTSLDFVPWSIENDFLDGTQTALASPDSKITLTSSTSTSASPSISTLPASSASNISTIVGGAVGGLVAVVIGVCVVVWLLIREKRALKACDAISASQDPTQRAQMSDLPEVSVPANYRPLHSGAEERRKYQLVSAASPSILSEANPVSSPAPRHTINVNNAPVELE</sequence>
<evidence type="ECO:0000313" key="5">
    <source>
        <dbReference type="Proteomes" id="UP001244207"/>
    </source>
</evidence>
<evidence type="ECO:0000256" key="2">
    <source>
        <dbReference type="SAM" id="Phobius"/>
    </source>
</evidence>
<accession>A0AAD8XQ42</accession>
<feature type="chain" id="PRO_5042123106" description="Transmembrane protein" evidence="3">
    <location>
        <begin position="21"/>
        <end position="331"/>
    </location>
</feature>